<feature type="binding site" evidence="16">
    <location>
        <begin position="11"/>
        <end position="18"/>
    </location>
    <ligand>
        <name>ATP</name>
        <dbReference type="ChEBI" id="CHEBI:30616"/>
    </ligand>
</feature>
<evidence type="ECO:0000256" key="13">
    <source>
        <dbReference type="ARBA" id="ARBA00022993"/>
    </source>
</evidence>
<evidence type="ECO:0000256" key="10">
    <source>
        <dbReference type="ARBA" id="ARBA00022777"/>
    </source>
</evidence>
<dbReference type="Pfam" id="PF03309">
    <property type="entry name" value="Pan_kinase"/>
    <property type="match status" value="1"/>
</dbReference>
<keyword evidence="12 16" id="KW-0630">Potassium</keyword>
<dbReference type="InterPro" id="IPR004619">
    <property type="entry name" value="Type_III_PanK"/>
</dbReference>
<evidence type="ECO:0000256" key="7">
    <source>
        <dbReference type="ARBA" id="ARBA00022490"/>
    </source>
</evidence>
<dbReference type="Gene3D" id="3.30.420.40">
    <property type="match status" value="2"/>
</dbReference>
<evidence type="ECO:0000256" key="16">
    <source>
        <dbReference type="HAMAP-Rule" id="MF_01274"/>
    </source>
</evidence>
<keyword evidence="18" id="KW-1185">Reference proteome</keyword>
<dbReference type="InterPro" id="IPR043129">
    <property type="entry name" value="ATPase_NBD"/>
</dbReference>
<dbReference type="GO" id="GO:0046872">
    <property type="term" value="F:metal ion binding"/>
    <property type="evidence" value="ECO:0007669"/>
    <property type="project" value="UniProtKB-KW"/>
</dbReference>
<feature type="binding site" evidence="16">
    <location>
        <position position="122"/>
    </location>
    <ligand>
        <name>ATP</name>
        <dbReference type="ChEBI" id="CHEBI:30616"/>
    </ligand>
</feature>
<comment type="cofactor">
    <cofactor evidence="16">
        <name>NH4(+)</name>
        <dbReference type="ChEBI" id="CHEBI:28938"/>
    </cofactor>
    <cofactor evidence="16">
        <name>K(+)</name>
        <dbReference type="ChEBI" id="CHEBI:29103"/>
    </cofactor>
    <text evidence="16">A monovalent cation. Ammonium or potassium.</text>
</comment>
<evidence type="ECO:0000256" key="11">
    <source>
        <dbReference type="ARBA" id="ARBA00022840"/>
    </source>
</evidence>
<evidence type="ECO:0000256" key="14">
    <source>
        <dbReference type="ARBA" id="ARBA00038036"/>
    </source>
</evidence>
<evidence type="ECO:0000256" key="6">
    <source>
        <dbReference type="ARBA" id="ARBA00012102"/>
    </source>
</evidence>
<sequence length="239" mass="26173">MSVPYEALLLDIGNSRIKYALYSKEIPLSVNWAKDADELVSVMGRINKVLIAAVGQSRLVEQVEALAKGKAKQCLRLESSEQAFGVMNAYDDPRKLGIDRWLAMLAGRQITKNNFAVLDFGTAATCDFVDASGRHLGGWIAPGLTLMRRSLLQNTEKVSGRASDWAEEIVGKNTLDAVDAGCQAQGVGLLLQAEAYLRQNFSSYDILLCGGDHQRIAKRTNLTVKSYPELVFLGMTLFA</sequence>
<proteinExistence type="inferred from homology"/>
<evidence type="ECO:0000256" key="15">
    <source>
        <dbReference type="ARBA" id="ARBA00040883"/>
    </source>
</evidence>
<feature type="binding site" evidence="16">
    <location>
        <position position="174"/>
    </location>
    <ligand>
        <name>substrate</name>
    </ligand>
</feature>
<evidence type="ECO:0000256" key="12">
    <source>
        <dbReference type="ARBA" id="ARBA00022958"/>
    </source>
</evidence>
<evidence type="ECO:0000256" key="2">
    <source>
        <dbReference type="ARBA" id="ARBA00001958"/>
    </source>
</evidence>
<evidence type="ECO:0000256" key="9">
    <source>
        <dbReference type="ARBA" id="ARBA00022741"/>
    </source>
</evidence>
<evidence type="ECO:0000256" key="5">
    <source>
        <dbReference type="ARBA" id="ARBA00011738"/>
    </source>
</evidence>
<dbReference type="EMBL" id="JAFKCV010000029">
    <property type="protein sequence ID" value="MBN7827770.1"/>
    <property type="molecule type" value="Genomic_DNA"/>
</dbReference>
<feature type="binding site" evidence="16">
    <location>
        <begin position="97"/>
        <end position="100"/>
    </location>
    <ligand>
        <name>substrate</name>
    </ligand>
</feature>
<dbReference type="Proteomes" id="UP000664654">
    <property type="component" value="Unassembled WGS sequence"/>
</dbReference>
<dbReference type="CDD" id="cd24015">
    <property type="entry name" value="ASKHA_NBD_PanK-III"/>
    <property type="match status" value="1"/>
</dbReference>
<evidence type="ECO:0000313" key="18">
    <source>
        <dbReference type="Proteomes" id="UP000664654"/>
    </source>
</evidence>
<accession>A0A939DTA0</accession>
<dbReference type="RefSeq" id="WP_206575877.1">
    <property type="nucleotide sequence ID" value="NZ_JAFKCV010000029.1"/>
</dbReference>
<dbReference type="PANTHER" id="PTHR34265:SF1">
    <property type="entry name" value="TYPE III PANTOTHENATE KINASE"/>
    <property type="match status" value="1"/>
</dbReference>
<comment type="subunit">
    <text evidence="5 16">Homodimer.</text>
</comment>
<keyword evidence="11 16" id="KW-0067">ATP-binding</keyword>
<protein>
    <recommendedName>
        <fullName evidence="15 16">Type III pantothenate kinase</fullName>
        <ecNumber evidence="6 16">2.7.1.33</ecNumber>
    </recommendedName>
    <alternativeName>
        <fullName evidence="16">PanK-III</fullName>
    </alternativeName>
    <alternativeName>
        <fullName evidence="16">Pantothenic acid kinase</fullName>
    </alternativeName>
</protein>
<keyword evidence="10 16" id="KW-0418">Kinase</keyword>
<comment type="similarity">
    <text evidence="14 16">Belongs to the type III pantothenate kinase family.</text>
</comment>
<feature type="active site" description="Proton acceptor" evidence="16">
    <location>
        <position position="99"/>
    </location>
</feature>
<keyword evidence="7 16" id="KW-0963">Cytoplasm</keyword>
<keyword evidence="13 16" id="KW-0173">Coenzyme A biosynthesis</keyword>
<evidence type="ECO:0000313" key="17">
    <source>
        <dbReference type="EMBL" id="MBN7827770.1"/>
    </source>
</evidence>
<name>A0A939DTA0_9ALTE</name>
<keyword evidence="16" id="KW-0479">Metal-binding</keyword>
<organism evidence="17 18">
    <name type="scientific">Bowmanella dokdonensis</name>
    <dbReference type="NCBI Taxonomy" id="751969"/>
    <lineage>
        <taxon>Bacteria</taxon>
        <taxon>Pseudomonadati</taxon>
        <taxon>Pseudomonadota</taxon>
        <taxon>Gammaproteobacteria</taxon>
        <taxon>Alteromonadales</taxon>
        <taxon>Alteromonadaceae</taxon>
        <taxon>Bowmanella</taxon>
    </lineage>
</organism>
<dbReference type="PANTHER" id="PTHR34265">
    <property type="entry name" value="TYPE III PANTOTHENATE KINASE"/>
    <property type="match status" value="1"/>
</dbReference>
<dbReference type="AlphaFoldDB" id="A0A939DTA0"/>
<evidence type="ECO:0000256" key="8">
    <source>
        <dbReference type="ARBA" id="ARBA00022679"/>
    </source>
</evidence>
<evidence type="ECO:0000256" key="3">
    <source>
        <dbReference type="ARBA" id="ARBA00004496"/>
    </source>
</evidence>
<comment type="catalytic activity">
    <reaction evidence="1 16">
        <text>(R)-pantothenate + ATP = (R)-4'-phosphopantothenate + ADP + H(+)</text>
        <dbReference type="Rhea" id="RHEA:16373"/>
        <dbReference type="ChEBI" id="CHEBI:10986"/>
        <dbReference type="ChEBI" id="CHEBI:15378"/>
        <dbReference type="ChEBI" id="CHEBI:29032"/>
        <dbReference type="ChEBI" id="CHEBI:30616"/>
        <dbReference type="ChEBI" id="CHEBI:456216"/>
        <dbReference type="EC" id="2.7.1.33"/>
    </reaction>
</comment>
<dbReference type="GO" id="GO:0005737">
    <property type="term" value="C:cytoplasm"/>
    <property type="evidence" value="ECO:0007669"/>
    <property type="project" value="UniProtKB-SubCell"/>
</dbReference>
<dbReference type="EC" id="2.7.1.33" evidence="6 16"/>
<keyword evidence="9 16" id="KW-0547">Nucleotide-binding</keyword>
<gene>
    <name evidence="16" type="primary">coaX</name>
    <name evidence="17" type="ORF">J0A66_21270</name>
</gene>
<comment type="caution">
    <text evidence="17">The sequence shown here is derived from an EMBL/GenBank/DDBJ whole genome shotgun (WGS) entry which is preliminary data.</text>
</comment>
<dbReference type="HAMAP" id="MF_01274">
    <property type="entry name" value="Pantothen_kinase_3"/>
    <property type="match status" value="1"/>
</dbReference>
<feature type="binding site" evidence="16">
    <location>
        <position position="119"/>
    </location>
    <ligand>
        <name>K(+)</name>
        <dbReference type="ChEBI" id="CHEBI:29103"/>
    </ligand>
</feature>
<dbReference type="GO" id="GO:0005524">
    <property type="term" value="F:ATP binding"/>
    <property type="evidence" value="ECO:0007669"/>
    <property type="project" value="UniProtKB-UniRule"/>
</dbReference>
<reference evidence="17" key="1">
    <citation type="submission" date="2021-03" db="EMBL/GenBank/DDBJ databases">
        <title>novel species isolated from a fishpond in China.</title>
        <authorList>
            <person name="Lu H."/>
            <person name="Cai Z."/>
        </authorList>
    </citation>
    <scope>NUCLEOTIDE SEQUENCE</scope>
    <source>
        <strain evidence="17">JCM 30855</strain>
    </source>
</reference>
<dbReference type="GO" id="GO:0004594">
    <property type="term" value="F:pantothenate kinase activity"/>
    <property type="evidence" value="ECO:0007669"/>
    <property type="project" value="UniProtKB-UniRule"/>
</dbReference>
<comment type="subcellular location">
    <subcellularLocation>
        <location evidence="3 16">Cytoplasm</location>
    </subcellularLocation>
</comment>
<dbReference type="NCBIfam" id="TIGR00671">
    <property type="entry name" value="baf"/>
    <property type="match status" value="1"/>
</dbReference>
<dbReference type="SUPFAM" id="SSF53067">
    <property type="entry name" value="Actin-like ATPase domain"/>
    <property type="match status" value="2"/>
</dbReference>
<comment type="cofactor">
    <cofactor evidence="2">
        <name>K(+)</name>
        <dbReference type="ChEBI" id="CHEBI:29103"/>
    </cofactor>
</comment>
<comment type="pathway">
    <text evidence="4 16">Cofactor biosynthesis; coenzyme A biosynthesis; CoA from (R)-pantothenate: step 1/5.</text>
</comment>
<comment type="function">
    <text evidence="16">Catalyzes the phosphorylation of pantothenate (Pan), the first step in CoA biosynthesis.</text>
</comment>
<evidence type="ECO:0000256" key="4">
    <source>
        <dbReference type="ARBA" id="ARBA00005225"/>
    </source>
</evidence>
<feature type="binding site" evidence="16">
    <location>
        <position position="90"/>
    </location>
    <ligand>
        <name>substrate</name>
    </ligand>
</feature>
<dbReference type="GO" id="GO:0015937">
    <property type="term" value="P:coenzyme A biosynthetic process"/>
    <property type="evidence" value="ECO:0007669"/>
    <property type="project" value="UniProtKB-UniRule"/>
</dbReference>
<keyword evidence="8 16" id="KW-0808">Transferase</keyword>
<evidence type="ECO:0000256" key="1">
    <source>
        <dbReference type="ARBA" id="ARBA00001206"/>
    </source>
</evidence>